<keyword evidence="2" id="KW-1185">Reference proteome</keyword>
<comment type="caution">
    <text evidence="1">The sequence shown here is derived from an EMBL/GenBank/DDBJ whole genome shotgun (WGS) entry which is preliminary data.</text>
</comment>
<evidence type="ECO:0000313" key="1">
    <source>
        <dbReference type="EMBL" id="KAK7090245.1"/>
    </source>
</evidence>
<dbReference type="Proteomes" id="UP001374579">
    <property type="component" value="Unassembled WGS sequence"/>
</dbReference>
<organism evidence="1 2">
    <name type="scientific">Littorina saxatilis</name>
    <dbReference type="NCBI Taxonomy" id="31220"/>
    <lineage>
        <taxon>Eukaryota</taxon>
        <taxon>Metazoa</taxon>
        <taxon>Spiralia</taxon>
        <taxon>Lophotrochozoa</taxon>
        <taxon>Mollusca</taxon>
        <taxon>Gastropoda</taxon>
        <taxon>Caenogastropoda</taxon>
        <taxon>Littorinimorpha</taxon>
        <taxon>Littorinoidea</taxon>
        <taxon>Littorinidae</taxon>
        <taxon>Littorina</taxon>
    </lineage>
</organism>
<sequence length="256" mass="29002">MAACVEAPLVTPKHYDPMFKVDTLLHEPTLLRLCTLSEIGVDMISYCTQLDVLCKKELIQQPTHSIQKGRTSNAFADKAIVVEDRMRHTVVKDRSLPPSLYEYLEKTSLNRMFPRPAAFLKDPSGFSLSLEQSRTDEYLSSLNQLNQLATMSHQMKEDIAKFPRPKYLAHQLALIYQSICNLPSAGVLAKYKKSVEDNFKTVKQILNNEDQQDEPLPDQLREWVWELTTQIAELVESLPATLTQAALLPACVVAQL</sequence>
<gene>
    <name evidence="1" type="ORF">V1264_010067</name>
</gene>
<reference evidence="1 2" key="1">
    <citation type="submission" date="2024-02" db="EMBL/GenBank/DDBJ databases">
        <title>Chromosome-scale genome assembly of the rough periwinkle Littorina saxatilis.</title>
        <authorList>
            <person name="De Jode A."/>
            <person name="Faria R."/>
            <person name="Formenti G."/>
            <person name="Sims Y."/>
            <person name="Smith T.P."/>
            <person name="Tracey A."/>
            <person name="Wood J.M.D."/>
            <person name="Zagrodzka Z.B."/>
            <person name="Johannesson K."/>
            <person name="Butlin R.K."/>
            <person name="Leder E.H."/>
        </authorList>
    </citation>
    <scope>NUCLEOTIDE SEQUENCE [LARGE SCALE GENOMIC DNA]</scope>
    <source>
        <strain evidence="1">Snail1</strain>
        <tissue evidence="1">Muscle</tissue>
    </source>
</reference>
<protein>
    <submittedName>
        <fullName evidence="1">Uncharacterized protein</fullName>
    </submittedName>
</protein>
<proteinExistence type="predicted"/>
<evidence type="ECO:0000313" key="2">
    <source>
        <dbReference type="Proteomes" id="UP001374579"/>
    </source>
</evidence>
<accession>A0AAN9G173</accession>
<dbReference type="EMBL" id="JBAMIC010000024">
    <property type="protein sequence ID" value="KAK7090245.1"/>
    <property type="molecule type" value="Genomic_DNA"/>
</dbReference>
<name>A0AAN9G173_9CAEN</name>
<dbReference type="AlphaFoldDB" id="A0AAN9G173"/>